<evidence type="ECO:0000313" key="3">
    <source>
        <dbReference type="EMBL" id="GFA42088.1"/>
    </source>
</evidence>
<feature type="region of interest" description="Disordered" evidence="1">
    <location>
        <begin position="360"/>
        <end position="391"/>
    </location>
</feature>
<feature type="domain" description="Replication factor A C-terminal" evidence="2">
    <location>
        <begin position="140"/>
        <end position="244"/>
    </location>
</feature>
<reference evidence="3" key="1">
    <citation type="journal article" date="2019" name="Sci. Rep.">
        <title>Draft genome of Tanacetum cinerariifolium, the natural source of mosquito coil.</title>
        <authorList>
            <person name="Yamashiro T."/>
            <person name="Shiraishi A."/>
            <person name="Satake H."/>
            <person name="Nakayama K."/>
        </authorList>
    </citation>
    <scope>NUCLEOTIDE SEQUENCE</scope>
</reference>
<evidence type="ECO:0000259" key="2">
    <source>
        <dbReference type="Pfam" id="PF08646"/>
    </source>
</evidence>
<comment type="caution">
    <text evidence="3">The sequence shown here is derived from an EMBL/GenBank/DDBJ whole genome shotgun (WGS) entry which is preliminary data.</text>
</comment>
<proteinExistence type="predicted"/>
<protein>
    <recommendedName>
        <fullName evidence="2">Replication factor A C-terminal domain-containing protein</fullName>
    </recommendedName>
</protein>
<dbReference type="SUPFAM" id="SSF50249">
    <property type="entry name" value="Nucleic acid-binding proteins"/>
    <property type="match status" value="1"/>
</dbReference>
<accession>A0A699JK86</accession>
<organism evidence="3">
    <name type="scientific">Tanacetum cinerariifolium</name>
    <name type="common">Dalmatian daisy</name>
    <name type="synonym">Chrysanthemum cinerariifolium</name>
    <dbReference type="NCBI Taxonomy" id="118510"/>
    <lineage>
        <taxon>Eukaryota</taxon>
        <taxon>Viridiplantae</taxon>
        <taxon>Streptophyta</taxon>
        <taxon>Embryophyta</taxon>
        <taxon>Tracheophyta</taxon>
        <taxon>Spermatophyta</taxon>
        <taxon>Magnoliopsida</taxon>
        <taxon>eudicotyledons</taxon>
        <taxon>Gunneridae</taxon>
        <taxon>Pentapetalae</taxon>
        <taxon>asterids</taxon>
        <taxon>campanulids</taxon>
        <taxon>Asterales</taxon>
        <taxon>Asteraceae</taxon>
        <taxon>Asteroideae</taxon>
        <taxon>Anthemideae</taxon>
        <taxon>Anthemidinae</taxon>
        <taxon>Tanacetum</taxon>
    </lineage>
</organism>
<dbReference type="PANTHER" id="PTHR47165">
    <property type="entry name" value="OS03G0429900 PROTEIN"/>
    <property type="match status" value="1"/>
</dbReference>
<feature type="compositionally biased region" description="Basic and acidic residues" evidence="1">
    <location>
        <begin position="301"/>
        <end position="310"/>
    </location>
</feature>
<feature type="compositionally biased region" description="Basic and acidic residues" evidence="1">
    <location>
        <begin position="367"/>
        <end position="376"/>
    </location>
</feature>
<feature type="compositionally biased region" description="Basic and acidic residues" evidence="1">
    <location>
        <begin position="275"/>
        <end position="285"/>
    </location>
</feature>
<gene>
    <name evidence="3" type="ORF">Tci_614060</name>
</gene>
<evidence type="ECO:0000256" key="1">
    <source>
        <dbReference type="SAM" id="MobiDB-lite"/>
    </source>
</evidence>
<dbReference type="AlphaFoldDB" id="A0A699JK86"/>
<dbReference type="InterPro" id="IPR012340">
    <property type="entry name" value="NA-bd_OB-fold"/>
</dbReference>
<dbReference type="PANTHER" id="PTHR47165:SF4">
    <property type="entry name" value="OS03G0429900 PROTEIN"/>
    <property type="match status" value="1"/>
</dbReference>
<dbReference type="EMBL" id="BKCJ010420990">
    <property type="protein sequence ID" value="GFA42088.1"/>
    <property type="molecule type" value="Genomic_DNA"/>
</dbReference>
<dbReference type="InterPro" id="IPR013955">
    <property type="entry name" value="Rep_factor-A_C"/>
</dbReference>
<name>A0A699JK86_TANCI</name>
<dbReference type="Pfam" id="PF08646">
    <property type="entry name" value="Rep_fac-A_C"/>
    <property type="match status" value="1"/>
</dbReference>
<dbReference type="Gene3D" id="2.40.50.140">
    <property type="entry name" value="Nucleic acid-binding proteins"/>
    <property type="match status" value="1"/>
</dbReference>
<sequence>MSSNVEQTHSEGNLHRISEATQPSSELYLDELTHGVIGTIIVMIYRSWDVHTIWGRYLSTDFVMFDAKLAELGSIELTDKNYLIDVAGYVTNVGRITQQKSGSRTFDFSLANGRQAIWVMLWGGLRDALVERKINNSYVFKCRVKIDGIRTRKGWNFPSCGGEKCKKRIVQKKESFWCQACDRAVEYPVLRFRLELDVSDKTTSTVVVMFDEPAKELVKCYVYSLTAANKDVRIASEEVVEEDVGSRNVNTYPDIKIKHSKWLATKPTVATPSKPTEEMGKRVDLEDSDKEVTCGMDDGQADGKDGSVSDKRKKKRYIMEDSTSIPSGWPQGQLSPLLQNLQRKWGKRLDREDSYEEVTCGMDDVQTDGKDSSISDKRKKKRYIVDDSTSE</sequence>
<feature type="compositionally biased region" description="Polar residues" evidence="1">
    <location>
        <begin position="321"/>
        <end position="334"/>
    </location>
</feature>
<feature type="region of interest" description="Disordered" evidence="1">
    <location>
        <begin position="268"/>
        <end position="334"/>
    </location>
</feature>